<sequence length="135" mass="15673">MWFQLNQGLSLSPTHCLPQERDAMMKRSIDRELRIRDFYGNILVEELKNETPLSIVTKLERKINEFSKIIEDMSSHAKEYRHSIMEARSTISKAKSAARDESSKSNLCSSTINEKFKREIGKKMKSTVSIKHKLI</sequence>
<accession>A0A2U1LR99</accession>
<reference evidence="1 2" key="1">
    <citation type="journal article" date="2018" name="Mol. Plant">
        <title>The genome of Artemisia annua provides insight into the evolution of Asteraceae family and artemisinin biosynthesis.</title>
        <authorList>
            <person name="Shen Q."/>
            <person name="Zhang L."/>
            <person name="Liao Z."/>
            <person name="Wang S."/>
            <person name="Yan T."/>
            <person name="Shi P."/>
            <person name="Liu M."/>
            <person name="Fu X."/>
            <person name="Pan Q."/>
            <person name="Wang Y."/>
            <person name="Lv Z."/>
            <person name="Lu X."/>
            <person name="Zhang F."/>
            <person name="Jiang W."/>
            <person name="Ma Y."/>
            <person name="Chen M."/>
            <person name="Hao X."/>
            <person name="Li L."/>
            <person name="Tang Y."/>
            <person name="Lv G."/>
            <person name="Zhou Y."/>
            <person name="Sun X."/>
            <person name="Brodelius P.E."/>
            <person name="Rose J.K.C."/>
            <person name="Tang K."/>
        </authorList>
    </citation>
    <scope>NUCLEOTIDE SEQUENCE [LARGE SCALE GENOMIC DNA]</scope>
    <source>
        <strain evidence="2">cv. Huhao1</strain>
        <tissue evidence="1">Leaf</tissue>
    </source>
</reference>
<dbReference type="AlphaFoldDB" id="A0A2U1LR99"/>
<dbReference type="EMBL" id="PKPP01008124">
    <property type="protein sequence ID" value="PWA51526.1"/>
    <property type="molecule type" value="Genomic_DNA"/>
</dbReference>
<keyword evidence="2" id="KW-1185">Reference proteome</keyword>
<comment type="caution">
    <text evidence="1">The sequence shown here is derived from an EMBL/GenBank/DDBJ whole genome shotgun (WGS) entry which is preliminary data.</text>
</comment>
<dbReference type="Proteomes" id="UP000245207">
    <property type="component" value="Unassembled WGS sequence"/>
</dbReference>
<protein>
    <submittedName>
        <fullName evidence="1">Uncharacterized protein</fullName>
    </submittedName>
</protein>
<evidence type="ECO:0000313" key="1">
    <source>
        <dbReference type="EMBL" id="PWA51526.1"/>
    </source>
</evidence>
<proteinExistence type="predicted"/>
<name>A0A2U1LR99_ARTAN</name>
<gene>
    <name evidence="1" type="ORF">CTI12_AA462680</name>
</gene>
<evidence type="ECO:0000313" key="2">
    <source>
        <dbReference type="Proteomes" id="UP000245207"/>
    </source>
</evidence>
<organism evidence="1 2">
    <name type="scientific">Artemisia annua</name>
    <name type="common">Sweet wormwood</name>
    <dbReference type="NCBI Taxonomy" id="35608"/>
    <lineage>
        <taxon>Eukaryota</taxon>
        <taxon>Viridiplantae</taxon>
        <taxon>Streptophyta</taxon>
        <taxon>Embryophyta</taxon>
        <taxon>Tracheophyta</taxon>
        <taxon>Spermatophyta</taxon>
        <taxon>Magnoliopsida</taxon>
        <taxon>eudicotyledons</taxon>
        <taxon>Gunneridae</taxon>
        <taxon>Pentapetalae</taxon>
        <taxon>asterids</taxon>
        <taxon>campanulids</taxon>
        <taxon>Asterales</taxon>
        <taxon>Asteraceae</taxon>
        <taxon>Asteroideae</taxon>
        <taxon>Anthemideae</taxon>
        <taxon>Artemisiinae</taxon>
        <taxon>Artemisia</taxon>
    </lineage>
</organism>